<evidence type="ECO:0000256" key="6">
    <source>
        <dbReference type="ARBA" id="ARBA00023002"/>
    </source>
</evidence>
<evidence type="ECO:0000256" key="4">
    <source>
        <dbReference type="ARBA" id="ARBA00022630"/>
    </source>
</evidence>
<dbReference type="GO" id="GO:0005829">
    <property type="term" value="C:cytosol"/>
    <property type="evidence" value="ECO:0007669"/>
    <property type="project" value="TreeGrafter"/>
</dbReference>
<evidence type="ECO:0000256" key="9">
    <source>
        <dbReference type="RuleBase" id="RU003862"/>
    </source>
</evidence>
<comment type="pathway">
    <text evidence="7">Amino-acid biosynthesis; L-methionine biosynthesis via de novo pathway.</text>
</comment>
<dbReference type="SUPFAM" id="SSF51730">
    <property type="entry name" value="FAD-linked oxidoreductase"/>
    <property type="match status" value="1"/>
</dbReference>
<dbReference type="Gene3D" id="3.20.20.220">
    <property type="match status" value="1"/>
</dbReference>
<dbReference type="Pfam" id="PF02219">
    <property type="entry name" value="MTHFR"/>
    <property type="match status" value="1"/>
</dbReference>
<dbReference type="EMBL" id="WNDS01000001">
    <property type="protein sequence ID" value="KAF1017096.1"/>
    <property type="molecule type" value="Genomic_DNA"/>
</dbReference>
<reference evidence="11" key="1">
    <citation type="journal article" date="2020" name="MBio">
        <title>Horizontal gene transfer to a defensive symbiont with a reduced genome amongst a multipartite beetle microbiome.</title>
        <authorList>
            <person name="Waterworth S.C."/>
            <person name="Florez L.V."/>
            <person name="Rees E.R."/>
            <person name="Hertweck C."/>
            <person name="Kaltenpoth M."/>
            <person name="Kwan J.C."/>
        </authorList>
    </citation>
    <scope>NUCLEOTIDE SEQUENCE [LARGE SCALE GENOMIC DNA]</scope>
</reference>
<dbReference type="InterPro" id="IPR029041">
    <property type="entry name" value="FAD-linked_oxidoreductase-like"/>
</dbReference>
<dbReference type="GO" id="GO:0071949">
    <property type="term" value="F:FAD binding"/>
    <property type="evidence" value="ECO:0007669"/>
    <property type="project" value="TreeGrafter"/>
</dbReference>
<keyword evidence="6 9" id="KW-0560">Oxidoreductase</keyword>
<dbReference type="PANTHER" id="PTHR45754">
    <property type="entry name" value="METHYLENETETRAHYDROFOLATE REDUCTASE"/>
    <property type="match status" value="1"/>
</dbReference>
<name>A0A7V8JN83_STEMA</name>
<evidence type="ECO:0000256" key="1">
    <source>
        <dbReference type="ARBA" id="ARBA00001974"/>
    </source>
</evidence>
<evidence type="ECO:0000256" key="3">
    <source>
        <dbReference type="ARBA" id="ARBA00006743"/>
    </source>
</evidence>
<dbReference type="GO" id="GO:0009086">
    <property type="term" value="P:methionine biosynthetic process"/>
    <property type="evidence" value="ECO:0007669"/>
    <property type="project" value="TreeGrafter"/>
</dbReference>
<dbReference type="UniPathway" id="UPA00193"/>
<evidence type="ECO:0000256" key="7">
    <source>
        <dbReference type="ARBA" id="ARBA00034478"/>
    </source>
</evidence>
<comment type="pathway">
    <text evidence="2 9">One-carbon metabolism; tetrahydrofolate interconversion.</text>
</comment>
<comment type="catalytic activity">
    <reaction evidence="8">
        <text>(6S)-5-methyl-5,6,7,8-tetrahydrofolate + NAD(+) = (6R)-5,10-methylene-5,6,7,8-tetrahydrofolate + NADH + H(+)</text>
        <dbReference type="Rhea" id="RHEA:19821"/>
        <dbReference type="ChEBI" id="CHEBI:15378"/>
        <dbReference type="ChEBI" id="CHEBI:15636"/>
        <dbReference type="ChEBI" id="CHEBI:18608"/>
        <dbReference type="ChEBI" id="CHEBI:57540"/>
        <dbReference type="ChEBI" id="CHEBI:57945"/>
        <dbReference type="EC" id="1.5.1.54"/>
    </reaction>
    <physiologicalReaction direction="right-to-left" evidence="8">
        <dbReference type="Rhea" id="RHEA:19823"/>
    </physiologicalReaction>
</comment>
<organism evidence="10 11">
    <name type="scientific">Stenotrophomonas maltophilia</name>
    <name type="common">Pseudomonas maltophilia</name>
    <name type="synonym">Xanthomonas maltophilia</name>
    <dbReference type="NCBI Taxonomy" id="40324"/>
    <lineage>
        <taxon>Bacteria</taxon>
        <taxon>Pseudomonadati</taxon>
        <taxon>Pseudomonadota</taxon>
        <taxon>Gammaproteobacteria</taxon>
        <taxon>Lysobacterales</taxon>
        <taxon>Lysobacteraceae</taxon>
        <taxon>Stenotrophomonas</taxon>
        <taxon>Stenotrophomonas maltophilia group</taxon>
    </lineage>
</organism>
<dbReference type="Proteomes" id="UP000487117">
    <property type="component" value="Unassembled WGS sequence"/>
</dbReference>
<sequence length="279" mass="28950">MQAQSLVRGSSLEVGARDIPALRAVAARIAPGTTISIPYLPREDDAARLAAAAAVHALGFEPMPHLSARRIGSLAALQDFVQRAAGEAGVTRCFVIAGDPDTPLGPFTDSMALIETGLLEGAGLQQVGVGGHPDGHPVMDAAQRWAALQQKCDSITQRGMAPLIITQFAFDAEAVLAWVDALRARGIGHPVRIGVPGPASIALLARYAALCGVSASAAMLARYGVSLGRLLGSAGPDLFVDRMAAGLGDAQGAVGLHFFPFGGIARALEWRDRYCAAQR</sequence>
<keyword evidence="5 9" id="KW-0274">FAD</keyword>
<gene>
    <name evidence="10" type="ORF">GAK31_00355</name>
</gene>
<keyword evidence="4 9" id="KW-0285">Flavoprotein</keyword>
<accession>A0A7V8JN83</accession>
<dbReference type="GO" id="GO:0035999">
    <property type="term" value="P:tetrahydrofolate interconversion"/>
    <property type="evidence" value="ECO:0007669"/>
    <property type="project" value="UniProtKB-UniPathway"/>
</dbReference>
<evidence type="ECO:0000313" key="10">
    <source>
        <dbReference type="EMBL" id="KAF1017096.1"/>
    </source>
</evidence>
<comment type="caution">
    <text evidence="10">The sequence shown here is derived from an EMBL/GenBank/DDBJ whole genome shotgun (WGS) entry which is preliminary data.</text>
</comment>
<evidence type="ECO:0000256" key="8">
    <source>
        <dbReference type="ARBA" id="ARBA00048628"/>
    </source>
</evidence>
<dbReference type="InterPro" id="IPR003171">
    <property type="entry name" value="Mehydrof_redctse-like"/>
</dbReference>
<evidence type="ECO:0000256" key="2">
    <source>
        <dbReference type="ARBA" id="ARBA00004777"/>
    </source>
</evidence>
<protein>
    <recommendedName>
        <fullName evidence="9">Methylenetetrahydrofolate reductase</fullName>
    </recommendedName>
</protein>
<proteinExistence type="inferred from homology"/>
<dbReference type="CDD" id="cd00537">
    <property type="entry name" value="MTHFR"/>
    <property type="match status" value="1"/>
</dbReference>
<dbReference type="GO" id="GO:0106312">
    <property type="term" value="F:methylenetetrahydrofolate reductase (NADH) activity"/>
    <property type="evidence" value="ECO:0007669"/>
    <property type="project" value="UniProtKB-EC"/>
</dbReference>
<evidence type="ECO:0000256" key="5">
    <source>
        <dbReference type="ARBA" id="ARBA00022827"/>
    </source>
</evidence>
<comment type="similarity">
    <text evidence="3 9">Belongs to the methylenetetrahydrofolate reductase family.</text>
</comment>
<dbReference type="AlphaFoldDB" id="A0A7V8JN83"/>
<comment type="cofactor">
    <cofactor evidence="1 9">
        <name>FAD</name>
        <dbReference type="ChEBI" id="CHEBI:57692"/>
    </cofactor>
</comment>
<dbReference type="PANTHER" id="PTHR45754:SF3">
    <property type="entry name" value="METHYLENETETRAHYDROFOLATE REDUCTASE (NADPH)"/>
    <property type="match status" value="1"/>
</dbReference>
<evidence type="ECO:0000313" key="11">
    <source>
        <dbReference type="Proteomes" id="UP000487117"/>
    </source>
</evidence>